<protein>
    <submittedName>
        <fullName evidence="1">Molecular chaperone Hsp90</fullName>
    </submittedName>
</protein>
<gene>
    <name evidence="1" type="ORF">H9738_07975</name>
</gene>
<evidence type="ECO:0000313" key="1">
    <source>
        <dbReference type="EMBL" id="HIX37790.1"/>
    </source>
</evidence>
<evidence type="ECO:0000313" key="2">
    <source>
        <dbReference type="Proteomes" id="UP000824230"/>
    </source>
</evidence>
<dbReference type="EMBL" id="DXFG01000159">
    <property type="protein sequence ID" value="HIX37790.1"/>
    <property type="molecule type" value="Genomic_DNA"/>
</dbReference>
<dbReference type="AlphaFoldDB" id="A0A9D2ANC5"/>
<organism evidence="1 2">
    <name type="scientific">Candidatus Blautia pullistercoris</name>
    <dbReference type="NCBI Taxonomy" id="2838499"/>
    <lineage>
        <taxon>Bacteria</taxon>
        <taxon>Bacillati</taxon>
        <taxon>Bacillota</taxon>
        <taxon>Clostridia</taxon>
        <taxon>Lachnospirales</taxon>
        <taxon>Lachnospiraceae</taxon>
        <taxon>Blautia</taxon>
    </lineage>
</organism>
<accession>A0A9D2ANC5</accession>
<sequence length="118" mass="12603">MEQSVREYVTEKVKALISAPSCCAQAKAAGENWLKAAGTDQEAEQTKNLIAELEMDIMPVDGLIAFAGSEAGAKVFGPEKAKEVEAHGKELKDAGKKYCDCPACAAVEAILEKKDQML</sequence>
<proteinExistence type="predicted"/>
<dbReference type="Proteomes" id="UP000824230">
    <property type="component" value="Unassembled WGS sequence"/>
</dbReference>
<reference evidence="1" key="1">
    <citation type="journal article" date="2021" name="PeerJ">
        <title>Extensive microbial diversity within the chicken gut microbiome revealed by metagenomics and culture.</title>
        <authorList>
            <person name="Gilroy R."/>
            <person name="Ravi A."/>
            <person name="Getino M."/>
            <person name="Pursley I."/>
            <person name="Horton D.L."/>
            <person name="Alikhan N.F."/>
            <person name="Baker D."/>
            <person name="Gharbi K."/>
            <person name="Hall N."/>
            <person name="Watson M."/>
            <person name="Adriaenssens E.M."/>
            <person name="Foster-Nyarko E."/>
            <person name="Jarju S."/>
            <person name="Secka A."/>
            <person name="Antonio M."/>
            <person name="Oren A."/>
            <person name="Chaudhuri R.R."/>
            <person name="La Ragione R."/>
            <person name="Hildebrand F."/>
            <person name="Pallen M.J."/>
        </authorList>
    </citation>
    <scope>NUCLEOTIDE SEQUENCE</scope>
    <source>
        <strain evidence="1">ChiHjej12B11-1927</strain>
    </source>
</reference>
<reference evidence="1" key="2">
    <citation type="submission" date="2021-04" db="EMBL/GenBank/DDBJ databases">
        <authorList>
            <person name="Gilroy R."/>
        </authorList>
    </citation>
    <scope>NUCLEOTIDE SEQUENCE</scope>
    <source>
        <strain evidence="1">ChiHjej12B11-1927</strain>
    </source>
</reference>
<comment type="caution">
    <text evidence="1">The sequence shown here is derived from an EMBL/GenBank/DDBJ whole genome shotgun (WGS) entry which is preliminary data.</text>
</comment>
<name>A0A9D2ANC5_9FIRM</name>